<dbReference type="AlphaFoldDB" id="A0A6C8GM20"/>
<sequence length="43" mass="4461">MQGKTQACCPPVMNVLSSQQNIEGVKKAGLTGIEGVKKAGFPD</sequence>
<accession>A0A6C8GM20</accession>
<comment type="caution">
    <text evidence="1">The sequence shown here is derived from an EMBL/GenBank/DDBJ whole genome shotgun (WGS) entry which is preliminary data.</text>
</comment>
<name>A0A6C8GM20_SALET</name>
<proteinExistence type="predicted"/>
<protein>
    <submittedName>
        <fullName evidence="1">Uncharacterized protein</fullName>
    </submittedName>
</protein>
<organism evidence="1 2">
    <name type="scientific">Salmonella enterica subsp. enterica serovar Adelaide str. A4-669</name>
    <dbReference type="NCBI Taxonomy" id="913063"/>
    <lineage>
        <taxon>Bacteria</taxon>
        <taxon>Pseudomonadati</taxon>
        <taxon>Pseudomonadota</taxon>
        <taxon>Gammaproteobacteria</taxon>
        <taxon>Enterobacterales</taxon>
        <taxon>Enterobacteriaceae</taxon>
        <taxon>Salmonella</taxon>
    </lineage>
</organism>
<gene>
    <name evidence="1" type="ORF">LTSEADE_3097</name>
</gene>
<dbReference type="EMBL" id="AFCI01001052">
    <property type="protein sequence ID" value="EHC35161.1"/>
    <property type="molecule type" value="Genomic_DNA"/>
</dbReference>
<reference evidence="1 2" key="1">
    <citation type="journal article" date="2011" name="BMC Genomics">
        <title>Genome sequencing reveals diversification of virulence factor content and possible host adaptation in distinct subpopulations of Salmonella enterica.</title>
        <authorList>
            <person name="den Bakker H.C."/>
            <person name="Moreno Switt A.I."/>
            <person name="Govoni G."/>
            <person name="Cummings C.A."/>
            <person name="Ranieri M.L."/>
            <person name="Degoricija L."/>
            <person name="Hoelzer K."/>
            <person name="Rodriguez-Rivera L.D."/>
            <person name="Brown S."/>
            <person name="Bolchacova E."/>
            <person name="Furtado M.R."/>
            <person name="Wiedmann M."/>
        </authorList>
    </citation>
    <scope>NUCLEOTIDE SEQUENCE [LARGE SCALE GENOMIC DNA]</scope>
    <source>
        <strain evidence="1 2">A4-669</strain>
    </source>
</reference>
<evidence type="ECO:0000313" key="1">
    <source>
        <dbReference type="EMBL" id="EHC35161.1"/>
    </source>
</evidence>
<evidence type="ECO:0000313" key="2">
    <source>
        <dbReference type="Proteomes" id="UP000004906"/>
    </source>
</evidence>
<dbReference type="Proteomes" id="UP000004906">
    <property type="component" value="Unassembled WGS sequence"/>
</dbReference>